<reference evidence="3" key="1">
    <citation type="submission" date="2025-08" db="UniProtKB">
        <authorList>
            <consortium name="RefSeq"/>
        </authorList>
    </citation>
    <scope>IDENTIFICATION</scope>
    <source>
        <tissue evidence="3">Gonad</tissue>
    </source>
</reference>
<dbReference type="KEGG" id="bbel:109470871"/>
<accession>A0A6P4Z798</accession>
<keyword evidence="2" id="KW-1185">Reference proteome</keyword>
<protein>
    <submittedName>
        <fullName evidence="3">Sarcalumenin-like</fullName>
    </submittedName>
</protein>
<dbReference type="GeneID" id="109470871"/>
<sequence>MVYHSKKYLMAKGWLESYAKRFGDAMQREYDAQRTQQDDAQRTQQDDGQRTQQDDGQRTQQDDEQRTQQDDEQRTQQEDGQRTQDEQRTQQDDEQRTQQDDGQRTQQDDEQRTQQDDEQRTQQEDGQRTQQEDGQRTQDEQRTQQDDALQRRQVDAWLLGIYLKLLKLMEEEIYIAWLAYTRTAAVLHGDDETAEACSTVQDLYEREKLARTAALQSILDNYSTIMDTMQEVNETTRDEEEHARDQFQLKQSEISDGEPTTLSAGEVIQIANVSRGATATGPTSISGKLRQKQVARGVRNKDLYEKLNKSMEEYTPESPEIHPMLHMRKAITQVESISNNRMMQRSE</sequence>
<evidence type="ECO:0000313" key="2">
    <source>
        <dbReference type="Proteomes" id="UP000515135"/>
    </source>
</evidence>
<evidence type="ECO:0000313" key="3">
    <source>
        <dbReference type="RefSeq" id="XP_019625511.1"/>
    </source>
</evidence>
<dbReference type="OrthoDB" id="10196492at2759"/>
<dbReference type="Proteomes" id="UP000515135">
    <property type="component" value="Unplaced"/>
</dbReference>
<name>A0A6P4Z798_BRABE</name>
<proteinExistence type="predicted"/>
<evidence type="ECO:0000256" key="1">
    <source>
        <dbReference type="SAM" id="MobiDB-lite"/>
    </source>
</evidence>
<gene>
    <name evidence="3" type="primary">LOC109470871</name>
</gene>
<organism evidence="2 3">
    <name type="scientific">Branchiostoma belcheri</name>
    <name type="common">Amphioxus</name>
    <dbReference type="NCBI Taxonomy" id="7741"/>
    <lineage>
        <taxon>Eukaryota</taxon>
        <taxon>Metazoa</taxon>
        <taxon>Chordata</taxon>
        <taxon>Cephalochordata</taxon>
        <taxon>Leptocardii</taxon>
        <taxon>Amphioxiformes</taxon>
        <taxon>Branchiostomatidae</taxon>
        <taxon>Branchiostoma</taxon>
    </lineage>
</organism>
<dbReference type="RefSeq" id="XP_019625511.1">
    <property type="nucleotide sequence ID" value="XM_019769952.1"/>
</dbReference>
<dbReference type="AlphaFoldDB" id="A0A6P4Z798"/>
<feature type="region of interest" description="Disordered" evidence="1">
    <location>
        <begin position="29"/>
        <end position="148"/>
    </location>
</feature>